<gene>
    <name evidence="1" type="ORF">KPL78_07160</name>
</gene>
<proteinExistence type="predicted"/>
<dbReference type="EMBL" id="JAHYBZ010000002">
    <property type="protein sequence ID" value="MBW6397616.1"/>
    <property type="molecule type" value="Genomic_DNA"/>
</dbReference>
<keyword evidence="2" id="KW-1185">Reference proteome</keyword>
<comment type="caution">
    <text evidence="1">The sequence shown here is derived from an EMBL/GenBank/DDBJ whole genome shotgun (WGS) entry which is preliminary data.</text>
</comment>
<sequence>MIAMIAHVAKPGLSMEAKDLREAARALNDAYHDVLQLQQWATLAAQRAVDLKAARDRMRVGGRVRLLDLARVRAHSKMPQMIAHGRGARRKEGTDTFLCACCWAWQSLSGHWPSPGQNGARFASPGMRFVAGCAEIARLALKAEDRDPELLKAADAQLTPLTLSQDVRGENSRHATLRTRLARLKRPRAI</sequence>
<accession>A0ABS7A5N0</accession>
<organism evidence="1 2">
    <name type="scientific">Roseomonas alba</name>
    <dbReference type="NCBI Taxonomy" id="2846776"/>
    <lineage>
        <taxon>Bacteria</taxon>
        <taxon>Pseudomonadati</taxon>
        <taxon>Pseudomonadota</taxon>
        <taxon>Alphaproteobacteria</taxon>
        <taxon>Acetobacterales</taxon>
        <taxon>Roseomonadaceae</taxon>
        <taxon>Roseomonas</taxon>
    </lineage>
</organism>
<reference evidence="1 2" key="1">
    <citation type="submission" date="2021-07" db="EMBL/GenBank/DDBJ databases">
        <authorList>
            <person name="So Y."/>
        </authorList>
    </citation>
    <scope>NUCLEOTIDE SEQUENCE [LARGE SCALE GENOMIC DNA]</scope>
    <source>
        <strain evidence="1 2">HJA6</strain>
    </source>
</reference>
<protein>
    <submittedName>
        <fullName evidence="1">Uncharacterized protein</fullName>
    </submittedName>
</protein>
<evidence type="ECO:0000313" key="1">
    <source>
        <dbReference type="EMBL" id="MBW6397616.1"/>
    </source>
</evidence>
<name>A0ABS7A5N0_9PROT</name>
<dbReference type="Proteomes" id="UP001196565">
    <property type="component" value="Unassembled WGS sequence"/>
</dbReference>
<evidence type="ECO:0000313" key="2">
    <source>
        <dbReference type="Proteomes" id="UP001196565"/>
    </source>
</evidence>